<dbReference type="CDD" id="cd06171">
    <property type="entry name" value="Sigma70_r4"/>
    <property type="match status" value="1"/>
</dbReference>
<dbReference type="InterPro" id="IPR013325">
    <property type="entry name" value="RNA_pol_sigma_r2"/>
</dbReference>
<dbReference type="InterPro" id="IPR013324">
    <property type="entry name" value="RNA_pol_sigma_r3/r4-like"/>
</dbReference>
<dbReference type="EMBL" id="JBHRZT010000073">
    <property type="protein sequence ID" value="MFC3886548.1"/>
    <property type="molecule type" value="Genomic_DNA"/>
</dbReference>
<evidence type="ECO:0000313" key="7">
    <source>
        <dbReference type="EMBL" id="MFC3886548.1"/>
    </source>
</evidence>
<dbReference type="RefSeq" id="WP_377918966.1">
    <property type="nucleotide sequence ID" value="NZ_JBHRZT010000073.1"/>
</dbReference>
<dbReference type="NCBIfam" id="NF009195">
    <property type="entry name" value="PRK12543.1"/>
    <property type="match status" value="1"/>
</dbReference>
<feature type="domain" description="RNA polymerase sigma-70 region 2" evidence="5">
    <location>
        <begin position="25"/>
        <end position="92"/>
    </location>
</feature>
<keyword evidence="2" id="KW-0805">Transcription regulation</keyword>
<feature type="domain" description="RNA polymerase sigma factor 70 region 4 type 2" evidence="6">
    <location>
        <begin position="119"/>
        <end position="171"/>
    </location>
</feature>
<dbReference type="InterPro" id="IPR014284">
    <property type="entry name" value="RNA_pol_sigma-70_dom"/>
</dbReference>
<dbReference type="InterPro" id="IPR013249">
    <property type="entry name" value="RNA_pol_sigma70_r4_t2"/>
</dbReference>
<dbReference type="SUPFAM" id="SSF88659">
    <property type="entry name" value="Sigma3 and sigma4 domains of RNA polymerase sigma factors"/>
    <property type="match status" value="1"/>
</dbReference>
<dbReference type="SUPFAM" id="SSF88946">
    <property type="entry name" value="Sigma2 domain of RNA polymerase sigma factors"/>
    <property type="match status" value="1"/>
</dbReference>
<proteinExistence type="inferred from homology"/>
<dbReference type="InterPro" id="IPR036388">
    <property type="entry name" value="WH-like_DNA-bd_sf"/>
</dbReference>
<dbReference type="Gene3D" id="1.10.10.10">
    <property type="entry name" value="Winged helix-like DNA-binding domain superfamily/Winged helix DNA-binding domain"/>
    <property type="match status" value="1"/>
</dbReference>
<evidence type="ECO:0000256" key="2">
    <source>
        <dbReference type="ARBA" id="ARBA00023015"/>
    </source>
</evidence>
<accession>A0ABV8B879</accession>
<dbReference type="Gene3D" id="1.10.1740.10">
    <property type="match status" value="1"/>
</dbReference>
<dbReference type="PANTHER" id="PTHR43133">
    <property type="entry name" value="RNA POLYMERASE ECF-TYPE SIGMA FACTO"/>
    <property type="match status" value="1"/>
</dbReference>
<keyword evidence="4" id="KW-0804">Transcription</keyword>
<keyword evidence="3" id="KW-0731">Sigma factor</keyword>
<comment type="caution">
    <text evidence="7">The sequence shown here is derived from an EMBL/GenBank/DDBJ whole genome shotgun (WGS) entry which is preliminary data.</text>
</comment>
<evidence type="ECO:0000259" key="6">
    <source>
        <dbReference type="Pfam" id="PF08281"/>
    </source>
</evidence>
<evidence type="ECO:0000256" key="4">
    <source>
        <dbReference type="ARBA" id="ARBA00023163"/>
    </source>
</evidence>
<evidence type="ECO:0000313" key="8">
    <source>
        <dbReference type="Proteomes" id="UP001595752"/>
    </source>
</evidence>
<dbReference type="PANTHER" id="PTHR43133:SF60">
    <property type="entry name" value="RNA POLYMERASE SIGMA FACTOR SIGV"/>
    <property type="match status" value="1"/>
</dbReference>
<dbReference type="Pfam" id="PF08281">
    <property type="entry name" value="Sigma70_r4_2"/>
    <property type="match status" value="1"/>
</dbReference>
<dbReference type="NCBIfam" id="TIGR02937">
    <property type="entry name" value="sigma70-ECF"/>
    <property type="match status" value="1"/>
</dbReference>
<organism evidence="7 8">
    <name type="scientific">Bacillus songklensis</name>
    <dbReference type="NCBI Taxonomy" id="1069116"/>
    <lineage>
        <taxon>Bacteria</taxon>
        <taxon>Bacillati</taxon>
        <taxon>Bacillota</taxon>
        <taxon>Bacilli</taxon>
        <taxon>Bacillales</taxon>
        <taxon>Bacillaceae</taxon>
        <taxon>Bacillus</taxon>
    </lineage>
</organism>
<protein>
    <submittedName>
        <fullName evidence="7">Sigma-70 family RNA polymerase sigma factor</fullName>
    </submittedName>
</protein>
<name>A0ABV8B879_9BACI</name>
<keyword evidence="8" id="KW-1185">Reference proteome</keyword>
<gene>
    <name evidence="7" type="ORF">ACFOU2_24865</name>
</gene>
<evidence type="ECO:0000256" key="1">
    <source>
        <dbReference type="ARBA" id="ARBA00010641"/>
    </source>
</evidence>
<reference evidence="8" key="1">
    <citation type="journal article" date="2019" name="Int. J. Syst. Evol. Microbiol.">
        <title>The Global Catalogue of Microorganisms (GCM) 10K type strain sequencing project: providing services to taxonomists for standard genome sequencing and annotation.</title>
        <authorList>
            <consortium name="The Broad Institute Genomics Platform"/>
            <consortium name="The Broad Institute Genome Sequencing Center for Infectious Disease"/>
            <person name="Wu L."/>
            <person name="Ma J."/>
        </authorList>
    </citation>
    <scope>NUCLEOTIDE SEQUENCE [LARGE SCALE GENOMIC DNA]</scope>
    <source>
        <strain evidence="8">CCUG 61889</strain>
    </source>
</reference>
<dbReference type="Proteomes" id="UP001595752">
    <property type="component" value="Unassembled WGS sequence"/>
</dbReference>
<comment type="similarity">
    <text evidence="1">Belongs to the sigma-70 factor family. ECF subfamily.</text>
</comment>
<dbReference type="Pfam" id="PF04542">
    <property type="entry name" value="Sigma70_r2"/>
    <property type="match status" value="1"/>
</dbReference>
<evidence type="ECO:0000259" key="5">
    <source>
        <dbReference type="Pfam" id="PF04542"/>
    </source>
</evidence>
<dbReference type="InterPro" id="IPR007627">
    <property type="entry name" value="RNA_pol_sigma70_r2"/>
</dbReference>
<sequence length="186" mass="22524">MTEEEIRRSISRAINGDKDAFEMIYLHTRDDVYRTVSFLLSNRDDVHDVVNEIYIGLWKSLAQYDQTRPFRSWLHGLIIRQVQDWRRKIWRRWRLSNRHKEMGLEEKDSAAQLDMETRDELITAIHHLPYKLRVVIILRYFHEYSVEETASLLNIPVGTVKSRHHLAVKELRKKYDQERMRSDYVL</sequence>
<evidence type="ECO:0000256" key="3">
    <source>
        <dbReference type="ARBA" id="ARBA00023082"/>
    </source>
</evidence>
<dbReference type="InterPro" id="IPR039425">
    <property type="entry name" value="RNA_pol_sigma-70-like"/>
</dbReference>